<dbReference type="NCBIfam" id="TIGR00639">
    <property type="entry name" value="PurN"/>
    <property type="match status" value="1"/>
</dbReference>
<dbReference type="HAMAP" id="MF_01930">
    <property type="entry name" value="PurN"/>
    <property type="match status" value="1"/>
</dbReference>
<feature type="site" description="Raises pKa of active site His" evidence="4">
    <location>
        <position position="148"/>
    </location>
</feature>
<dbReference type="CDD" id="cd08645">
    <property type="entry name" value="FMT_core_GART"/>
    <property type="match status" value="1"/>
</dbReference>
<dbReference type="GO" id="GO:0004644">
    <property type="term" value="F:phosphoribosylglycinamide formyltransferase activity"/>
    <property type="evidence" value="ECO:0007669"/>
    <property type="project" value="UniProtKB-UniRule"/>
</dbReference>
<reference evidence="6 8" key="1">
    <citation type="submission" date="2015-09" db="EMBL/GenBank/DDBJ databases">
        <title>Identification and resolution of microdiversity through metagenomic sequencing of parallel consortia.</title>
        <authorList>
            <person name="Nelson W.C."/>
            <person name="Romine M.F."/>
            <person name="Lindemann S.R."/>
        </authorList>
    </citation>
    <scope>NUCLEOTIDE SEQUENCE [LARGE SCALE GENOMIC DNA]</scope>
    <source>
        <strain evidence="6">HL-109</strain>
    </source>
</reference>
<dbReference type="PANTHER" id="PTHR43369">
    <property type="entry name" value="PHOSPHORIBOSYLGLYCINAMIDE FORMYLTRANSFERASE"/>
    <property type="match status" value="1"/>
</dbReference>
<dbReference type="InterPro" id="IPR004607">
    <property type="entry name" value="GART"/>
</dbReference>
<feature type="active site" description="Proton donor" evidence="4">
    <location>
        <position position="112"/>
    </location>
</feature>
<dbReference type="GO" id="GO:0006189">
    <property type="term" value="P:'de novo' IMP biosynthetic process"/>
    <property type="evidence" value="ECO:0007669"/>
    <property type="project" value="UniProtKB-UniRule"/>
</dbReference>
<dbReference type="Gene3D" id="3.40.50.170">
    <property type="entry name" value="Formyl transferase, N-terminal domain"/>
    <property type="match status" value="1"/>
</dbReference>
<reference evidence="7 9" key="2">
    <citation type="submission" date="2016-08" db="EMBL/GenBank/DDBJ databases">
        <authorList>
            <person name="Varghese N."/>
            <person name="Submissions Spin"/>
        </authorList>
    </citation>
    <scope>NUCLEOTIDE SEQUENCE [LARGE SCALE GENOMIC DNA]</scope>
    <source>
        <strain evidence="7 9">HL-109</strain>
    </source>
</reference>
<evidence type="ECO:0000313" key="9">
    <source>
        <dbReference type="Proteomes" id="UP000182800"/>
    </source>
</evidence>
<comment type="function">
    <text evidence="4">Catalyzes the transfer of a formyl group from 10-formyltetrahydrofolate to 5-phospho-ribosyl-glycinamide (GAR), producing 5-phospho-ribosyl-N-formylglycinamide (FGAR) and tetrahydrofolate.</text>
</comment>
<comment type="similarity">
    <text evidence="4">Belongs to the GART family.</text>
</comment>
<dbReference type="EMBL" id="LJSX01000028">
    <property type="protein sequence ID" value="KPQ09403.1"/>
    <property type="molecule type" value="Genomic_DNA"/>
</dbReference>
<dbReference type="InterPro" id="IPR002376">
    <property type="entry name" value="Formyl_transf_N"/>
</dbReference>
<dbReference type="RefSeq" id="WP_074444713.1">
    <property type="nucleotide sequence ID" value="NZ_FMBM01000002.1"/>
</dbReference>
<feature type="binding site" evidence="4">
    <location>
        <position position="68"/>
    </location>
    <ligand>
        <name>(6R)-10-formyltetrahydrofolate</name>
        <dbReference type="ChEBI" id="CHEBI:195366"/>
    </ligand>
</feature>
<keyword evidence="2 4" id="KW-0808">Transferase</keyword>
<dbReference type="OrthoDB" id="9806170at2"/>
<gene>
    <name evidence="4 6" type="primary">purN</name>
    <name evidence="7" type="ORF">GA0071312_1837</name>
    <name evidence="6" type="ORF">HLUCCO17_14975</name>
</gene>
<dbReference type="InterPro" id="IPR036477">
    <property type="entry name" value="Formyl_transf_N_sf"/>
</dbReference>
<evidence type="ECO:0000256" key="2">
    <source>
        <dbReference type="ARBA" id="ARBA00022679"/>
    </source>
</evidence>
<evidence type="ECO:0000256" key="4">
    <source>
        <dbReference type="HAMAP-Rule" id="MF_01930"/>
    </source>
</evidence>
<dbReference type="AlphaFoldDB" id="A0A0P7ZX38"/>
<comment type="pathway">
    <text evidence="1 4">Purine metabolism; IMP biosynthesis via de novo pathway; N(2)-formyl-N(1)-(5-phospho-D-ribosyl)glycinamide from N(1)-(5-phospho-D-ribosyl)glycinamide (10-formyl THF route): step 1/1.</text>
</comment>
<dbReference type="STRING" id="1653334.GA0071312_1837"/>
<feature type="binding site" evidence="4">
    <location>
        <begin position="15"/>
        <end position="17"/>
    </location>
    <ligand>
        <name>N(1)-(5-phospho-beta-D-ribosyl)glycinamide</name>
        <dbReference type="ChEBI" id="CHEBI:143788"/>
    </ligand>
</feature>
<accession>A0A0P7ZX38</accession>
<organism evidence="6 8">
    <name type="scientific">Saliniramus fredricksonii</name>
    <dbReference type="NCBI Taxonomy" id="1653334"/>
    <lineage>
        <taxon>Bacteria</taxon>
        <taxon>Pseudomonadati</taxon>
        <taxon>Pseudomonadota</taxon>
        <taxon>Alphaproteobacteria</taxon>
        <taxon>Hyphomicrobiales</taxon>
        <taxon>Salinarimonadaceae</taxon>
        <taxon>Saliniramus</taxon>
    </lineage>
</organism>
<sequence length="205" mass="22150">MSAGKRTAILISGRGSNMLSLLEAARAPGYPAQITLVLSNRPDAAGLARARETGIATCALDHKAFPDREAFEQAMDAALVEAGIELVCLAGFMRVLTPWFVRRWEGRMINIHPSLLPLFRGTRTHEQALEAGMRVHGCTVHFVVSELDAGPIIAQACVPVHPDDDPAALAARVLVEEHRVYPQALAEVASGRAVLHEGRCVFRDA</sequence>
<dbReference type="Pfam" id="PF00551">
    <property type="entry name" value="Formyl_trans_N"/>
    <property type="match status" value="1"/>
</dbReference>
<name>A0A0P7ZX38_9HYPH</name>
<evidence type="ECO:0000259" key="5">
    <source>
        <dbReference type="Pfam" id="PF00551"/>
    </source>
</evidence>
<dbReference type="EC" id="2.1.2.2" evidence="4"/>
<dbReference type="PATRIC" id="fig|1653334.4.peg.740"/>
<evidence type="ECO:0000256" key="3">
    <source>
        <dbReference type="ARBA" id="ARBA00022755"/>
    </source>
</evidence>
<dbReference type="Proteomes" id="UP000050497">
    <property type="component" value="Unassembled WGS sequence"/>
</dbReference>
<dbReference type="GO" id="GO:0005829">
    <property type="term" value="C:cytosol"/>
    <property type="evidence" value="ECO:0007669"/>
    <property type="project" value="TreeGrafter"/>
</dbReference>
<comment type="caution">
    <text evidence="4">Lacks conserved residue(s) required for the propagation of feature annotation.</text>
</comment>
<protein>
    <recommendedName>
        <fullName evidence="4">Phosphoribosylglycinamide formyltransferase</fullName>
        <ecNumber evidence="4">2.1.2.2</ecNumber>
    </recommendedName>
    <alternativeName>
        <fullName evidence="4">5'-phosphoribosylglycinamide transformylase</fullName>
    </alternativeName>
    <alternativeName>
        <fullName evidence="4">GAR transformylase</fullName>
        <shortName evidence="4">GART</shortName>
    </alternativeName>
</protein>
<proteinExistence type="inferred from homology"/>
<evidence type="ECO:0000313" key="8">
    <source>
        <dbReference type="Proteomes" id="UP000050497"/>
    </source>
</evidence>
<evidence type="ECO:0000313" key="7">
    <source>
        <dbReference type="EMBL" id="SCC80908.1"/>
    </source>
</evidence>
<dbReference type="Proteomes" id="UP000182800">
    <property type="component" value="Unassembled WGS sequence"/>
</dbReference>
<comment type="caution">
    <text evidence="6">The sequence shown here is derived from an EMBL/GenBank/DDBJ whole genome shotgun (WGS) entry which is preliminary data.</text>
</comment>
<comment type="catalytic activity">
    <reaction evidence="4">
        <text>N(1)-(5-phospho-beta-D-ribosyl)glycinamide + (6R)-10-formyltetrahydrofolate = N(2)-formyl-N(1)-(5-phospho-beta-D-ribosyl)glycinamide + (6S)-5,6,7,8-tetrahydrofolate + H(+)</text>
        <dbReference type="Rhea" id="RHEA:15053"/>
        <dbReference type="ChEBI" id="CHEBI:15378"/>
        <dbReference type="ChEBI" id="CHEBI:57453"/>
        <dbReference type="ChEBI" id="CHEBI:143788"/>
        <dbReference type="ChEBI" id="CHEBI:147286"/>
        <dbReference type="ChEBI" id="CHEBI:195366"/>
        <dbReference type="EC" id="2.1.2.2"/>
    </reaction>
</comment>
<dbReference type="UniPathway" id="UPA00074">
    <property type="reaction ID" value="UER00126"/>
</dbReference>
<feature type="binding site" evidence="4">
    <location>
        <position position="110"/>
    </location>
    <ligand>
        <name>(6R)-10-formyltetrahydrofolate</name>
        <dbReference type="ChEBI" id="CHEBI:195366"/>
    </ligand>
</feature>
<evidence type="ECO:0000256" key="1">
    <source>
        <dbReference type="ARBA" id="ARBA00005054"/>
    </source>
</evidence>
<dbReference type="PANTHER" id="PTHR43369:SF2">
    <property type="entry name" value="PHOSPHORIBOSYLGLYCINAMIDE FORMYLTRANSFERASE"/>
    <property type="match status" value="1"/>
</dbReference>
<keyword evidence="3 4" id="KW-0658">Purine biosynthesis</keyword>
<feature type="domain" description="Formyl transferase N-terminal" evidence="5">
    <location>
        <begin position="5"/>
        <end position="185"/>
    </location>
</feature>
<dbReference type="EMBL" id="FMBM01000002">
    <property type="protein sequence ID" value="SCC80908.1"/>
    <property type="molecule type" value="Genomic_DNA"/>
</dbReference>
<dbReference type="SUPFAM" id="SSF53328">
    <property type="entry name" value="Formyltransferase"/>
    <property type="match status" value="1"/>
</dbReference>
<keyword evidence="9" id="KW-1185">Reference proteome</keyword>
<evidence type="ECO:0000313" key="6">
    <source>
        <dbReference type="EMBL" id="KPQ09403.1"/>
    </source>
</evidence>